<dbReference type="EMBL" id="KV453851">
    <property type="protein sequence ID" value="ODV86052.1"/>
    <property type="molecule type" value="Genomic_DNA"/>
</dbReference>
<feature type="coiled-coil region" evidence="3">
    <location>
        <begin position="79"/>
        <end position="106"/>
    </location>
</feature>
<dbReference type="GO" id="GO:0006457">
    <property type="term" value="P:protein folding"/>
    <property type="evidence" value="ECO:0007669"/>
    <property type="project" value="InterPro"/>
</dbReference>
<evidence type="ECO:0000313" key="5">
    <source>
        <dbReference type="Proteomes" id="UP000094801"/>
    </source>
</evidence>
<dbReference type="CDD" id="cd23161">
    <property type="entry name" value="Prefoldin_6"/>
    <property type="match status" value="1"/>
</dbReference>
<feature type="coiled-coil region" evidence="3">
    <location>
        <begin position="1"/>
        <end position="45"/>
    </location>
</feature>
<dbReference type="GO" id="GO:0016272">
    <property type="term" value="C:prefoldin complex"/>
    <property type="evidence" value="ECO:0007669"/>
    <property type="project" value="InterPro"/>
</dbReference>
<reference evidence="5" key="1">
    <citation type="submission" date="2016-04" db="EMBL/GenBank/DDBJ databases">
        <title>Comparative genomics of biotechnologically important yeasts.</title>
        <authorList>
            <consortium name="DOE Joint Genome Institute"/>
            <person name="Riley R."/>
            <person name="Haridas S."/>
            <person name="Wolfe K.H."/>
            <person name="Lopes M.R."/>
            <person name="Hittinger C.T."/>
            <person name="Goker M."/>
            <person name="Salamov A."/>
            <person name="Wisecaver J."/>
            <person name="Long T.M."/>
            <person name="Aerts A.L."/>
            <person name="Barry K."/>
            <person name="Choi C."/>
            <person name="Clum A."/>
            <person name="Coughlan A.Y."/>
            <person name="Deshpande S."/>
            <person name="Douglass A.P."/>
            <person name="Hanson S.J."/>
            <person name="Klenk H.-P."/>
            <person name="Labutti K."/>
            <person name="Lapidus A."/>
            <person name="Lindquist E."/>
            <person name="Lipzen A."/>
            <person name="Meier-Kolthoff J.P."/>
            <person name="Ohm R.A."/>
            <person name="Otillar R.P."/>
            <person name="Pangilinan J."/>
            <person name="Peng Y."/>
            <person name="Rokas A."/>
            <person name="Rosa C.A."/>
            <person name="Scheuner C."/>
            <person name="Sibirny A.A."/>
            <person name="Slot J.C."/>
            <person name="Stielow J.B."/>
            <person name="Sun H."/>
            <person name="Kurtzman C.P."/>
            <person name="Blackwell M."/>
            <person name="Grigoriev I.V."/>
            <person name="Jeffries T.W."/>
        </authorList>
    </citation>
    <scope>NUCLEOTIDE SEQUENCE [LARGE SCALE GENOMIC DNA]</scope>
    <source>
        <strain evidence="5">NRRL YB-2248</strain>
    </source>
</reference>
<dbReference type="InterPro" id="IPR002777">
    <property type="entry name" value="PFD_beta-like"/>
</dbReference>
<dbReference type="AlphaFoldDB" id="A0A1E4T2V6"/>
<evidence type="ECO:0000313" key="4">
    <source>
        <dbReference type="EMBL" id="ODV86052.1"/>
    </source>
</evidence>
<dbReference type="GO" id="GO:0051082">
    <property type="term" value="F:unfolded protein binding"/>
    <property type="evidence" value="ECO:0007669"/>
    <property type="project" value="InterPro"/>
</dbReference>
<sequence length="113" mass="13034">MEQLSKNFSKLQVELSDLVQSRQKLETQIQENKIVKEEFNKLNDDSKIYKLIGPVLLLQDNTEANMNVDKRIEFILDEISRVETKIKNTQASMEAARDQLIQARTAAMAPLQQ</sequence>
<comment type="similarity">
    <text evidence="1">Belongs to the prefoldin subunit beta family.</text>
</comment>
<dbReference type="FunFam" id="1.10.287.370:FF:000003">
    <property type="entry name" value="Prefoldin subunit 6"/>
    <property type="match status" value="1"/>
</dbReference>
<protein>
    <recommendedName>
        <fullName evidence="6">Prefoldin subunit 6</fullName>
    </recommendedName>
</protein>
<evidence type="ECO:0008006" key="6">
    <source>
        <dbReference type="Google" id="ProtNLM"/>
    </source>
</evidence>
<dbReference type="Gene3D" id="1.10.287.370">
    <property type="match status" value="1"/>
</dbReference>
<evidence type="ECO:0000256" key="3">
    <source>
        <dbReference type="SAM" id="Coils"/>
    </source>
</evidence>
<dbReference type="PANTHER" id="PTHR21431:SF0">
    <property type="entry name" value="PREFOLDIN SUBUNIT 6"/>
    <property type="match status" value="1"/>
</dbReference>
<dbReference type="SUPFAM" id="SSF46579">
    <property type="entry name" value="Prefoldin"/>
    <property type="match status" value="1"/>
</dbReference>
<organism evidence="4 5">
    <name type="scientific">[Candida] arabinofermentans NRRL YB-2248</name>
    <dbReference type="NCBI Taxonomy" id="983967"/>
    <lineage>
        <taxon>Eukaryota</taxon>
        <taxon>Fungi</taxon>
        <taxon>Dikarya</taxon>
        <taxon>Ascomycota</taxon>
        <taxon>Saccharomycotina</taxon>
        <taxon>Pichiomycetes</taxon>
        <taxon>Pichiales</taxon>
        <taxon>Pichiaceae</taxon>
        <taxon>Ogataea</taxon>
        <taxon>Ogataea/Candida clade</taxon>
    </lineage>
</organism>
<dbReference type="GO" id="GO:0005737">
    <property type="term" value="C:cytoplasm"/>
    <property type="evidence" value="ECO:0007669"/>
    <property type="project" value="TreeGrafter"/>
</dbReference>
<accession>A0A1E4T2V6</accession>
<dbReference type="InterPro" id="IPR009053">
    <property type="entry name" value="Prefoldin"/>
</dbReference>
<keyword evidence="5" id="KW-1185">Reference proteome</keyword>
<evidence type="ECO:0000256" key="2">
    <source>
        <dbReference type="ARBA" id="ARBA00023186"/>
    </source>
</evidence>
<dbReference type="Pfam" id="PF01920">
    <property type="entry name" value="Prefoldin_2"/>
    <property type="match status" value="1"/>
</dbReference>
<dbReference type="GO" id="GO:0051131">
    <property type="term" value="P:chaperone-mediated protein complex assembly"/>
    <property type="evidence" value="ECO:0007669"/>
    <property type="project" value="TreeGrafter"/>
</dbReference>
<gene>
    <name evidence="4" type="ORF">CANARDRAFT_198246</name>
</gene>
<name>A0A1E4T2V6_9ASCO</name>
<proteinExistence type="inferred from homology"/>
<dbReference type="STRING" id="983967.A0A1E4T2V6"/>
<dbReference type="GO" id="GO:0051087">
    <property type="term" value="F:protein-folding chaperone binding"/>
    <property type="evidence" value="ECO:0007669"/>
    <property type="project" value="TreeGrafter"/>
</dbReference>
<keyword evidence="2" id="KW-0143">Chaperone</keyword>
<evidence type="ECO:0000256" key="1">
    <source>
        <dbReference type="ARBA" id="ARBA00008045"/>
    </source>
</evidence>
<dbReference type="OrthoDB" id="248120at2759"/>
<dbReference type="Proteomes" id="UP000094801">
    <property type="component" value="Unassembled WGS sequence"/>
</dbReference>
<dbReference type="PANTHER" id="PTHR21431">
    <property type="entry name" value="PREFOLDIN SUBUNIT 6"/>
    <property type="match status" value="1"/>
</dbReference>
<keyword evidence="3" id="KW-0175">Coiled coil</keyword>